<organism evidence="2 3">
    <name type="scientific">Paenibacillus beijingensis</name>
    <dbReference type="NCBI Taxonomy" id="1126833"/>
    <lineage>
        <taxon>Bacteria</taxon>
        <taxon>Bacillati</taxon>
        <taxon>Bacillota</taxon>
        <taxon>Bacilli</taxon>
        <taxon>Bacillales</taxon>
        <taxon>Paenibacillaceae</taxon>
        <taxon>Paenibacillus</taxon>
    </lineage>
</organism>
<dbReference type="KEGG" id="pbj:VN24_14995"/>
<proteinExistence type="predicted"/>
<dbReference type="AlphaFoldDB" id="A0A0D5NKI9"/>
<dbReference type="PATRIC" id="fig|1126833.4.peg.3285"/>
<reference evidence="3" key="2">
    <citation type="submission" date="2015-03" db="EMBL/GenBank/DDBJ databases">
        <title>Genome sequence of Paenibacillus beijingensis strain DSM 24997T.</title>
        <authorList>
            <person name="Kwak Y."/>
            <person name="Shin J.-H."/>
        </authorList>
    </citation>
    <scope>NUCLEOTIDE SEQUENCE [LARGE SCALE GENOMIC DNA]</scope>
    <source>
        <strain evidence="3">DSM 24997</strain>
    </source>
</reference>
<dbReference type="PROSITE" id="PS51186">
    <property type="entry name" value="GNAT"/>
    <property type="match status" value="1"/>
</dbReference>
<dbReference type="RefSeq" id="WP_045671053.1">
    <property type="nucleotide sequence ID" value="NZ_CP011058.1"/>
</dbReference>
<protein>
    <recommendedName>
        <fullName evidence="1">N-acetyltransferase domain-containing protein</fullName>
    </recommendedName>
</protein>
<dbReference type="Proteomes" id="UP000032633">
    <property type="component" value="Chromosome"/>
</dbReference>
<gene>
    <name evidence="2" type="ORF">VN24_14995</name>
</gene>
<name>A0A0D5NKI9_9BACL</name>
<dbReference type="InterPro" id="IPR016181">
    <property type="entry name" value="Acyl_CoA_acyltransferase"/>
</dbReference>
<dbReference type="HOGENOM" id="CLU_013985_3_2_9"/>
<dbReference type="PANTHER" id="PTHR43415:SF5">
    <property type="entry name" value="ACETYLTRANSFERASE"/>
    <property type="match status" value="1"/>
</dbReference>
<dbReference type="InterPro" id="IPR000182">
    <property type="entry name" value="GNAT_dom"/>
</dbReference>
<evidence type="ECO:0000259" key="1">
    <source>
        <dbReference type="PROSITE" id="PS51186"/>
    </source>
</evidence>
<feature type="domain" description="N-acetyltransferase" evidence="1">
    <location>
        <begin position="3"/>
        <end position="175"/>
    </location>
</feature>
<evidence type="ECO:0000313" key="2">
    <source>
        <dbReference type="EMBL" id="AJY75625.1"/>
    </source>
</evidence>
<reference evidence="2 3" key="1">
    <citation type="journal article" date="2015" name="J. Biotechnol.">
        <title>Complete genome sequence of Paenibacillus beijingensis 7188(T) (=DSM 24997(T)), a novel rhizobacterium from jujube garden soil.</title>
        <authorList>
            <person name="Kwak Y."/>
            <person name="Shin J.H."/>
        </authorList>
    </citation>
    <scope>NUCLEOTIDE SEQUENCE [LARGE SCALE GENOMIC DNA]</scope>
    <source>
        <strain evidence="2 3">DSM 24997</strain>
    </source>
</reference>
<dbReference type="CDD" id="cd04301">
    <property type="entry name" value="NAT_SF"/>
    <property type="match status" value="1"/>
</dbReference>
<keyword evidence="3" id="KW-1185">Reference proteome</keyword>
<dbReference type="Gene3D" id="3.40.630.30">
    <property type="match status" value="1"/>
</dbReference>
<dbReference type="EMBL" id="CP011058">
    <property type="protein sequence ID" value="AJY75625.1"/>
    <property type="molecule type" value="Genomic_DNA"/>
</dbReference>
<dbReference type="PANTHER" id="PTHR43415">
    <property type="entry name" value="SPERMIDINE N(1)-ACETYLTRANSFERASE"/>
    <property type="match status" value="1"/>
</dbReference>
<evidence type="ECO:0000313" key="3">
    <source>
        <dbReference type="Proteomes" id="UP000032633"/>
    </source>
</evidence>
<dbReference type="SUPFAM" id="SSF55729">
    <property type="entry name" value="Acyl-CoA N-acyltransferases (Nat)"/>
    <property type="match status" value="1"/>
</dbReference>
<accession>A0A0D5NKI9</accession>
<dbReference type="Pfam" id="PF13302">
    <property type="entry name" value="Acetyltransf_3"/>
    <property type="match status" value="1"/>
</dbReference>
<dbReference type="OrthoDB" id="9795206at2"/>
<sequence>MDIHLELLNESDFNTIVNWINHRDQDFMVQWSGLTYTFPLTVEQMQSHYHKGINSLDSDVFIYKIVEITSNEMIGSLQLCRFDSMKKEAVICRFIIGDSSRRGSGIGTLALKKAVQIGFTQFGLKQIRLNVFDINNTAIRCYERVGFKKGKMTENAYTSSQGVQWSNLEMILDKEIWEKNVPVSE</sequence>
<dbReference type="GO" id="GO:0016747">
    <property type="term" value="F:acyltransferase activity, transferring groups other than amino-acyl groups"/>
    <property type="evidence" value="ECO:0007669"/>
    <property type="project" value="InterPro"/>
</dbReference>
<dbReference type="STRING" id="1126833.VN24_14995"/>